<organism evidence="1 2">
    <name type="scientific">Aristaeella hokkaidonensis</name>
    <dbReference type="NCBI Taxonomy" id="3046382"/>
    <lineage>
        <taxon>Bacteria</taxon>
        <taxon>Bacillati</taxon>
        <taxon>Bacillota</taxon>
        <taxon>Clostridia</taxon>
        <taxon>Eubacteriales</taxon>
        <taxon>Aristaeellaceae</taxon>
        <taxon>Aristaeella</taxon>
    </lineage>
</organism>
<dbReference type="EMBL" id="CP068393">
    <property type="protein sequence ID" value="QUC66376.1"/>
    <property type="molecule type" value="Genomic_DNA"/>
</dbReference>
<protein>
    <submittedName>
        <fullName evidence="1">Uncharacterized protein</fullName>
    </submittedName>
</protein>
<proteinExistence type="predicted"/>
<dbReference type="Proteomes" id="UP000682782">
    <property type="component" value="Chromosome"/>
</dbReference>
<reference evidence="1" key="1">
    <citation type="submission" date="2021-01" db="EMBL/GenBank/DDBJ databases">
        <title>Complete genome sequence of Clostridiales bacterium R-7.</title>
        <authorList>
            <person name="Mahoney-Kurpe S.C."/>
            <person name="Palevich N."/>
            <person name="Koike S."/>
            <person name="Moon C.D."/>
            <person name="Attwood G.T."/>
        </authorList>
    </citation>
    <scope>NUCLEOTIDE SEQUENCE</scope>
    <source>
        <strain evidence="1">R-7</strain>
    </source>
</reference>
<name>A0AC61N492_9FIRM</name>
<keyword evidence="2" id="KW-1185">Reference proteome</keyword>
<accession>A0AC61N492</accession>
<gene>
    <name evidence="1" type="ORF">JYE49_10965</name>
</gene>
<sequence length="103" mass="11175">MAEFDVSIPQINTASAIIGAAQKDLGLIQQTMRESLEQARSAWICGTADSFFGQLAKAVDNFDDVIDFAARVKGLLDNASGNYSSNEKVEVSITKQIQDAYNK</sequence>
<evidence type="ECO:0000313" key="2">
    <source>
        <dbReference type="Proteomes" id="UP000682782"/>
    </source>
</evidence>
<evidence type="ECO:0000313" key="1">
    <source>
        <dbReference type="EMBL" id="QUC66376.1"/>
    </source>
</evidence>